<protein>
    <submittedName>
        <fullName evidence="3">Tripartite tricarboxylate transporter substrate binding protein</fullName>
    </submittedName>
</protein>
<dbReference type="InterPro" id="IPR042100">
    <property type="entry name" value="Bug_dom1"/>
</dbReference>
<dbReference type="KEGG" id="apes:FOC84_12865"/>
<keyword evidence="4" id="KW-1185">Reference proteome</keyword>
<dbReference type="RefSeq" id="WP_173144759.1">
    <property type="nucleotide sequence ID" value="NZ_CP053985.1"/>
</dbReference>
<dbReference type="CDD" id="cd13578">
    <property type="entry name" value="PBP2_Bug27"/>
    <property type="match status" value="1"/>
</dbReference>
<evidence type="ECO:0000313" key="4">
    <source>
        <dbReference type="Proteomes" id="UP000500970"/>
    </source>
</evidence>
<reference evidence="3 4" key="1">
    <citation type="submission" date="2020-05" db="EMBL/GenBank/DDBJ databases">
        <title>FDA dAtabase for Regulatory Grade micrObial Sequences (FDA-ARGOS): Supporting development and validation of Infectious Disease Dx tests.</title>
        <authorList>
            <person name="Sproer C."/>
            <person name="Gronow S."/>
            <person name="Severitt S."/>
            <person name="Schroder I."/>
            <person name="Tallon L."/>
            <person name="Sadzewicz L."/>
            <person name="Zhao X."/>
            <person name="Vavikolanu K."/>
            <person name="Mehta A."/>
            <person name="Aluvathingal J."/>
            <person name="Nadendla S."/>
            <person name="Myers T."/>
            <person name="Yan Y."/>
            <person name="Sichtig H."/>
        </authorList>
    </citation>
    <scope>NUCLEOTIDE SEQUENCE [LARGE SCALE GENOMIC DNA]</scope>
    <source>
        <strain evidence="3 4">FDAARGOS_790</strain>
    </source>
</reference>
<dbReference type="AlphaFoldDB" id="A0A7D4DYS1"/>
<name>A0A7D4DYS1_9BURK</name>
<feature type="signal peptide" evidence="2">
    <location>
        <begin position="1"/>
        <end position="19"/>
    </location>
</feature>
<proteinExistence type="inferred from homology"/>
<feature type="chain" id="PRO_5028964529" evidence="2">
    <location>
        <begin position="20"/>
        <end position="318"/>
    </location>
</feature>
<dbReference type="Pfam" id="PF03401">
    <property type="entry name" value="TctC"/>
    <property type="match status" value="1"/>
</dbReference>
<evidence type="ECO:0000256" key="1">
    <source>
        <dbReference type="ARBA" id="ARBA00006987"/>
    </source>
</evidence>
<dbReference type="EMBL" id="CP053985">
    <property type="protein sequence ID" value="QKH35787.1"/>
    <property type="molecule type" value="Genomic_DNA"/>
</dbReference>
<accession>A0A7D4DYS1</accession>
<comment type="similarity">
    <text evidence="1">Belongs to the UPF0065 (bug) family.</text>
</comment>
<dbReference type="Proteomes" id="UP000500970">
    <property type="component" value="Chromosome"/>
</dbReference>
<sequence length="318" mass="32737">MKKTVLAAALALASVNAAADTFPSQPMTLIVPYTAGGSSDALARALGKAIAKNSGANIIVENRPGGSTVIGAQALLGKPADGNTVLLIAASFVINPYLLSQLPYDSVKDFQPVTQLASNPHVLVVGPKVPAGDLNAFLAWAKSQGDKATFSSFGNGSSGHLGFEMLKKQAGLGTMHVPYKGAAPATMAVLSGEVDATLGDVGVVAPHVQAGKLRALAVAGKVRTPALPDVPTFAEAGLPGFESQTWMGLLTRTGVPADRVQRLNQMYSEALQDADVRQILAQQGMVAAASTPDAFTAFMKAESAKYGQAIKDGNVRLD</sequence>
<keyword evidence="2" id="KW-0732">Signal</keyword>
<dbReference type="Gene3D" id="3.40.190.10">
    <property type="entry name" value="Periplasmic binding protein-like II"/>
    <property type="match status" value="1"/>
</dbReference>
<evidence type="ECO:0000256" key="2">
    <source>
        <dbReference type="SAM" id="SignalP"/>
    </source>
</evidence>
<dbReference type="PIRSF" id="PIRSF017082">
    <property type="entry name" value="YflP"/>
    <property type="match status" value="1"/>
</dbReference>
<dbReference type="PANTHER" id="PTHR42928">
    <property type="entry name" value="TRICARBOXYLATE-BINDING PROTEIN"/>
    <property type="match status" value="1"/>
</dbReference>
<dbReference type="SUPFAM" id="SSF53850">
    <property type="entry name" value="Periplasmic binding protein-like II"/>
    <property type="match status" value="1"/>
</dbReference>
<dbReference type="InterPro" id="IPR005064">
    <property type="entry name" value="BUG"/>
</dbReference>
<evidence type="ECO:0000313" key="3">
    <source>
        <dbReference type="EMBL" id="QKH35787.1"/>
    </source>
</evidence>
<dbReference type="Gene3D" id="3.40.190.150">
    <property type="entry name" value="Bordetella uptake gene, domain 1"/>
    <property type="match status" value="1"/>
</dbReference>
<gene>
    <name evidence="3" type="ORF">FOC84_12865</name>
</gene>
<dbReference type="PANTHER" id="PTHR42928:SF5">
    <property type="entry name" value="BLR1237 PROTEIN"/>
    <property type="match status" value="1"/>
</dbReference>
<organism evidence="3 4">
    <name type="scientific">Achromobacter pestifer</name>
    <dbReference type="NCBI Taxonomy" id="1353889"/>
    <lineage>
        <taxon>Bacteria</taxon>
        <taxon>Pseudomonadati</taxon>
        <taxon>Pseudomonadota</taxon>
        <taxon>Betaproteobacteria</taxon>
        <taxon>Burkholderiales</taxon>
        <taxon>Alcaligenaceae</taxon>
        <taxon>Achromobacter</taxon>
    </lineage>
</organism>